<evidence type="ECO:0000256" key="7">
    <source>
        <dbReference type="ARBA" id="ARBA00022692"/>
    </source>
</evidence>
<comment type="function">
    <text evidence="1">Chaperone required for the export of the chitin synthase CHS3 from the endoplasmic reticulum.</text>
</comment>
<dbReference type="PANTHER" id="PTHR35329:SF2">
    <property type="entry name" value="CHITIN SYNTHASE EXPORT CHAPERONE"/>
    <property type="match status" value="1"/>
</dbReference>
<evidence type="ECO:0000256" key="4">
    <source>
        <dbReference type="ARBA" id="ARBA00011864"/>
    </source>
</evidence>
<feature type="transmembrane region" description="Helical" evidence="13">
    <location>
        <begin position="165"/>
        <end position="186"/>
    </location>
</feature>
<keyword evidence="8" id="KW-0256">Endoplasmic reticulum</keyword>
<organism evidence="14 15">
    <name type="scientific">Kluyveromyces marxianus</name>
    <name type="common">Yeast</name>
    <name type="synonym">Candida kefyr</name>
    <dbReference type="NCBI Taxonomy" id="4911"/>
    <lineage>
        <taxon>Eukaryota</taxon>
        <taxon>Fungi</taxon>
        <taxon>Dikarya</taxon>
        <taxon>Ascomycota</taxon>
        <taxon>Saccharomycotina</taxon>
        <taxon>Saccharomycetes</taxon>
        <taxon>Saccharomycetales</taxon>
        <taxon>Saccharomycetaceae</taxon>
        <taxon>Kluyveromyces</taxon>
    </lineage>
</organism>
<keyword evidence="11 13" id="KW-0472">Membrane</keyword>
<keyword evidence="9" id="KW-0653">Protein transport</keyword>
<keyword evidence="15" id="KW-1185">Reference proteome</keyword>
<dbReference type="EMBL" id="CP015055">
    <property type="protein sequence ID" value="QGN14944.1"/>
    <property type="molecule type" value="Genomic_DNA"/>
</dbReference>
<dbReference type="Proteomes" id="UP000422736">
    <property type="component" value="Chromosome 2"/>
</dbReference>
<evidence type="ECO:0000256" key="9">
    <source>
        <dbReference type="ARBA" id="ARBA00022927"/>
    </source>
</evidence>
<evidence type="ECO:0000256" key="13">
    <source>
        <dbReference type="SAM" id="Phobius"/>
    </source>
</evidence>
<reference evidence="14 15" key="1">
    <citation type="submission" date="2016-03" db="EMBL/GenBank/DDBJ databases">
        <title>How can Kluyveromyces marxianus grow so fast - potential evolutionary course in Saccharomyces Complex revealed by comparative genomics.</title>
        <authorList>
            <person name="Mo W."/>
            <person name="Lu W."/>
            <person name="Yang X."/>
            <person name="Qi J."/>
            <person name="Lv H."/>
        </authorList>
    </citation>
    <scope>NUCLEOTIDE SEQUENCE [LARGE SCALE GENOMIC DNA]</scope>
    <source>
        <strain evidence="14 15">FIM1</strain>
    </source>
</reference>
<evidence type="ECO:0000256" key="8">
    <source>
        <dbReference type="ARBA" id="ARBA00022824"/>
    </source>
</evidence>
<dbReference type="InterPro" id="IPR022057">
    <property type="entry name" value="Chs7"/>
</dbReference>
<feature type="transmembrane region" description="Helical" evidence="13">
    <location>
        <begin position="267"/>
        <end position="286"/>
    </location>
</feature>
<keyword evidence="10 13" id="KW-1133">Transmembrane helix</keyword>
<evidence type="ECO:0000256" key="10">
    <source>
        <dbReference type="ARBA" id="ARBA00022989"/>
    </source>
</evidence>
<evidence type="ECO:0000256" key="6">
    <source>
        <dbReference type="ARBA" id="ARBA00022448"/>
    </source>
</evidence>
<comment type="subcellular location">
    <subcellularLocation>
        <location evidence="2">Endoplasmic reticulum membrane</location>
        <topology evidence="2">Multi-pass membrane protein</topology>
    </subcellularLocation>
</comment>
<evidence type="ECO:0000256" key="12">
    <source>
        <dbReference type="ARBA" id="ARBA00023316"/>
    </source>
</evidence>
<feature type="transmembrane region" description="Helical" evidence="13">
    <location>
        <begin position="62"/>
        <end position="86"/>
    </location>
</feature>
<comment type="subunit">
    <text evidence="4">Interacts with CHS3.</text>
</comment>
<evidence type="ECO:0000256" key="11">
    <source>
        <dbReference type="ARBA" id="ARBA00023136"/>
    </source>
</evidence>
<evidence type="ECO:0000313" key="14">
    <source>
        <dbReference type="EMBL" id="QGN14944.1"/>
    </source>
</evidence>
<feature type="transmembrane region" description="Helical" evidence="13">
    <location>
        <begin position="234"/>
        <end position="255"/>
    </location>
</feature>
<evidence type="ECO:0000256" key="2">
    <source>
        <dbReference type="ARBA" id="ARBA00004477"/>
    </source>
</evidence>
<sequence>MSFGDFSKICSKTPLPLCAVVKSTKQVILTNGTTVKNSQADIVNLGILPVCYARSIDVANTIIYEIGNAFINILTLFLLMIIIFNVRQKVTAIGRSEYSFFFQMCFVLTVITLVVDCGVSPPGSDSYPYLVAAQLGLAGACCWIMSVLGLLGFRLWEDGTLKSMFLMYGMAGCGFLLNFMVSIVTFKDWLQGNSNTSTNATGVFVVMYVINALALFIYVVCLIIVSVKVLNNYWATGSILLCVFFFVAGQVLMYTLSNTMCEGLNHYLDGLFIGSLGNMFAIMMLYKNWDMSTDDDLEFSVSIDSNGYTTFNSDMKL</sequence>
<keyword evidence="12" id="KW-0961">Cell wall biogenesis/degradation</keyword>
<proteinExistence type="inferred from homology"/>
<evidence type="ECO:0000256" key="5">
    <source>
        <dbReference type="ARBA" id="ARBA00018354"/>
    </source>
</evidence>
<evidence type="ECO:0000256" key="3">
    <source>
        <dbReference type="ARBA" id="ARBA00009274"/>
    </source>
</evidence>
<feature type="transmembrane region" description="Helical" evidence="13">
    <location>
        <begin position="127"/>
        <end position="153"/>
    </location>
</feature>
<protein>
    <recommendedName>
        <fullName evidence="5">Chitin synthase export chaperone</fullName>
    </recommendedName>
</protein>
<comment type="similarity">
    <text evidence="3">Belongs to the CHS7 family.</text>
</comment>
<feature type="transmembrane region" description="Helical" evidence="13">
    <location>
        <begin position="98"/>
        <end position="115"/>
    </location>
</feature>
<keyword evidence="6" id="KW-0813">Transport</keyword>
<feature type="transmembrane region" description="Helical" evidence="13">
    <location>
        <begin position="206"/>
        <end position="227"/>
    </location>
</feature>
<dbReference type="Pfam" id="PF12271">
    <property type="entry name" value="Chs7"/>
    <property type="match status" value="1"/>
</dbReference>
<keyword evidence="7 13" id="KW-0812">Transmembrane</keyword>
<evidence type="ECO:0000313" key="15">
    <source>
        <dbReference type="Proteomes" id="UP000422736"/>
    </source>
</evidence>
<evidence type="ECO:0000256" key="1">
    <source>
        <dbReference type="ARBA" id="ARBA00002732"/>
    </source>
</evidence>
<name>A0ABX6ERI0_KLUMA</name>
<dbReference type="PANTHER" id="PTHR35329">
    <property type="entry name" value="CHITIN SYNTHASE EXPORT CHAPERONE"/>
    <property type="match status" value="1"/>
</dbReference>
<accession>A0ABX6ERI0</accession>
<gene>
    <name evidence="14" type="primary">CHS7</name>
    <name evidence="14" type="ORF">FIM1_1619</name>
</gene>